<dbReference type="Gene3D" id="3.30.460.10">
    <property type="entry name" value="Beta Polymerase, domain 2"/>
    <property type="match status" value="1"/>
</dbReference>
<dbReference type="InterPro" id="IPR006116">
    <property type="entry name" value="NT_2-5OAS_ClassI-CCAase"/>
</dbReference>
<sequence>MTLTESFQSFCDNLQISSYKRGIVASRHDAVAKRVNLDFRGISGSTANTLYVGSYGRNTANGYFSDVDMIMILPYSTYVQYNGYRYNGQSALLNAVRNSILKTYPSTCVKGDGQIVEVSFADGMKFEIVPAFECEDGSFYHADSNNGGSWKKTNPRPEIKAVSDADIAYNNNVRRLCRMARSWKHYCNVDIKSCLIDTLVIRFMRQWAYRDKSYLYYDYMSRDFFKYLADQKENQYVWYAEGSAQAIYNISNFRPKAKNAYKLSLEAISADNEGKEWTRNQKWRTIYGNRFPN</sequence>
<keyword evidence="1" id="KW-0051">Antiviral defense</keyword>
<evidence type="ECO:0008006" key="3">
    <source>
        <dbReference type="Google" id="ProtNLM"/>
    </source>
</evidence>
<accession>A0AB33JTU6</accession>
<name>A0AB33JTU6_9BACT</name>
<dbReference type="GO" id="GO:0016779">
    <property type="term" value="F:nucleotidyltransferase activity"/>
    <property type="evidence" value="ECO:0007669"/>
    <property type="project" value="InterPro"/>
</dbReference>
<proteinExistence type="predicted"/>
<dbReference type="Pfam" id="PF18144">
    <property type="entry name" value="SMODS"/>
    <property type="match status" value="1"/>
</dbReference>
<dbReference type="SUPFAM" id="SSF81301">
    <property type="entry name" value="Nucleotidyltransferase"/>
    <property type="match status" value="1"/>
</dbReference>
<protein>
    <recommendedName>
        <fullName evidence="3">Nucleotidyltransferase</fullName>
    </recommendedName>
</protein>
<evidence type="ECO:0000313" key="2">
    <source>
        <dbReference type="EMBL" id="BFO81652.1"/>
    </source>
</evidence>
<gene>
    <name evidence="2" type="ORF">GTC17262_18430</name>
</gene>
<reference evidence="2" key="1">
    <citation type="submission" date="2024-07" db="EMBL/GenBank/DDBJ databases">
        <title>Complete genome sequence of Prevotella sp. YM-2024 GTC17262.</title>
        <authorList>
            <person name="Hayashi M."/>
            <person name="Muto Y."/>
            <person name="Tanaka K."/>
            <person name="Niwa H."/>
        </authorList>
    </citation>
    <scope>NUCLEOTIDE SEQUENCE</scope>
    <source>
        <strain evidence="2">GTC17262</strain>
    </source>
</reference>
<dbReference type="GO" id="GO:0051607">
    <property type="term" value="P:defense response to virus"/>
    <property type="evidence" value="ECO:0007669"/>
    <property type="project" value="UniProtKB-KW"/>
</dbReference>
<dbReference type="EMBL" id="AP035789">
    <property type="protein sequence ID" value="BFO81652.1"/>
    <property type="molecule type" value="Genomic_DNA"/>
</dbReference>
<organism evidence="2">
    <name type="scientific">Prevotella sp. GTC17262</name>
    <dbReference type="NCBI Taxonomy" id="3236797"/>
    <lineage>
        <taxon>Bacteria</taxon>
        <taxon>Pseudomonadati</taxon>
        <taxon>Bacteroidota</taxon>
        <taxon>Bacteroidia</taxon>
        <taxon>Bacteroidales</taxon>
        <taxon>Prevotellaceae</taxon>
        <taxon>Prevotella</taxon>
    </lineage>
</organism>
<dbReference type="CDD" id="cd05400">
    <property type="entry name" value="NT_2-5OAS_ClassI-CCAase"/>
    <property type="match status" value="1"/>
</dbReference>
<dbReference type="AlphaFoldDB" id="A0AB33JTU6"/>
<evidence type="ECO:0000256" key="1">
    <source>
        <dbReference type="ARBA" id="ARBA00023118"/>
    </source>
</evidence>
<dbReference type="InterPro" id="IPR043519">
    <property type="entry name" value="NT_sf"/>
</dbReference>